<dbReference type="Proteomes" id="UP000030764">
    <property type="component" value="Unassembled WGS sequence"/>
</dbReference>
<sequence>MTARESRREGESRNCLTLTPPLTDGNGTAAQQQQLRRQSNAQCKAKCRHAHWKSDVLKSVALYHVAPMQISGRSRFQAQDCRTMPPSASMEPYAM</sequence>
<feature type="region of interest" description="Disordered" evidence="1">
    <location>
        <begin position="1"/>
        <end position="37"/>
    </location>
</feature>
<protein>
    <submittedName>
        <fullName evidence="2">Uncharacterized protein</fullName>
    </submittedName>
</protein>
<evidence type="ECO:0000313" key="3">
    <source>
        <dbReference type="Proteomes" id="UP000030764"/>
    </source>
</evidence>
<reference evidence="2 3" key="1">
    <citation type="journal article" date="2014" name="Nat. Genet.">
        <title>Genome and transcriptome of the porcine whipworm Trichuris suis.</title>
        <authorList>
            <person name="Jex A.R."/>
            <person name="Nejsum P."/>
            <person name="Schwarz E.M."/>
            <person name="Hu L."/>
            <person name="Young N.D."/>
            <person name="Hall R.S."/>
            <person name="Korhonen P.K."/>
            <person name="Liao S."/>
            <person name="Thamsborg S."/>
            <person name="Xia J."/>
            <person name="Xu P."/>
            <person name="Wang S."/>
            <person name="Scheerlinck J.P."/>
            <person name="Hofmann A."/>
            <person name="Sternberg P.W."/>
            <person name="Wang J."/>
            <person name="Gasser R.B."/>
        </authorList>
    </citation>
    <scope>NUCLEOTIDE SEQUENCE [LARGE SCALE GENOMIC DNA]</scope>
    <source>
        <strain evidence="2">DCEP-RM93M</strain>
    </source>
</reference>
<dbReference type="EMBL" id="KL363198">
    <property type="protein sequence ID" value="KFD55693.1"/>
    <property type="molecule type" value="Genomic_DNA"/>
</dbReference>
<dbReference type="AlphaFoldDB" id="A0A085MEP7"/>
<evidence type="ECO:0000256" key="1">
    <source>
        <dbReference type="SAM" id="MobiDB-lite"/>
    </source>
</evidence>
<keyword evidence="3" id="KW-1185">Reference proteome</keyword>
<feature type="region of interest" description="Disordered" evidence="1">
    <location>
        <begin position="74"/>
        <end position="95"/>
    </location>
</feature>
<feature type="compositionally biased region" description="Basic and acidic residues" evidence="1">
    <location>
        <begin position="1"/>
        <end position="12"/>
    </location>
</feature>
<proteinExistence type="predicted"/>
<organism evidence="2 3">
    <name type="scientific">Trichuris suis</name>
    <name type="common">pig whipworm</name>
    <dbReference type="NCBI Taxonomy" id="68888"/>
    <lineage>
        <taxon>Eukaryota</taxon>
        <taxon>Metazoa</taxon>
        <taxon>Ecdysozoa</taxon>
        <taxon>Nematoda</taxon>
        <taxon>Enoplea</taxon>
        <taxon>Dorylaimia</taxon>
        <taxon>Trichinellida</taxon>
        <taxon>Trichuridae</taxon>
        <taxon>Trichuris</taxon>
    </lineage>
</organism>
<name>A0A085MEP7_9BILA</name>
<gene>
    <name evidence="2" type="ORF">M513_03441</name>
</gene>
<evidence type="ECO:0000313" key="2">
    <source>
        <dbReference type="EMBL" id="KFD55693.1"/>
    </source>
</evidence>
<accession>A0A085MEP7</accession>